<proteinExistence type="predicted"/>
<accession>X0S1Z2</accession>
<organism evidence="1">
    <name type="scientific">marine sediment metagenome</name>
    <dbReference type="NCBI Taxonomy" id="412755"/>
    <lineage>
        <taxon>unclassified sequences</taxon>
        <taxon>metagenomes</taxon>
        <taxon>ecological metagenomes</taxon>
    </lineage>
</organism>
<sequence length="31" mass="3429">MSLHEYETDTLETSGGELEITFLGHGSLLFT</sequence>
<gene>
    <name evidence="1" type="ORF">S01H1_15652</name>
</gene>
<name>X0S1Z2_9ZZZZ</name>
<protein>
    <submittedName>
        <fullName evidence="1">Uncharacterized protein</fullName>
    </submittedName>
</protein>
<evidence type="ECO:0000313" key="1">
    <source>
        <dbReference type="EMBL" id="GAF75059.1"/>
    </source>
</evidence>
<feature type="non-terminal residue" evidence="1">
    <location>
        <position position="31"/>
    </location>
</feature>
<reference evidence="1" key="1">
    <citation type="journal article" date="2014" name="Front. Microbiol.">
        <title>High frequency of phylogenetically diverse reductive dehalogenase-homologous genes in deep subseafloor sedimentary metagenomes.</title>
        <authorList>
            <person name="Kawai M."/>
            <person name="Futagami T."/>
            <person name="Toyoda A."/>
            <person name="Takaki Y."/>
            <person name="Nishi S."/>
            <person name="Hori S."/>
            <person name="Arai W."/>
            <person name="Tsubouchi T."/>
            <person name="Morono Y."/>
            <person name="Uchiyama I."/>
            <person name="Ito T."/>
            <person name="Fujiyama A."/>
            <person name="Inagaki F."/>
            <person name="Takami H."/>
        </authorList>
    </citation>
    <scope>NUCLEOTIDE SEQUENCE</scope>
    <source>
        <strain evidence="1">Expedition CK06-06</strain>
    </source>
</reference>
<dbReference type="EMBL" id="BARS01008178">
    <property type="protein sequence ID" value="GAF75059.1"/>
    <property type="molecule type" value="Genomic_DNA"/>
</dbReference>
<dbReference type="AlphaFoldDB" id="X0S1Z2"/>
<comment type="caution">
    <text evidence="1">The sequence shown here is derived from an EMBL/GenBank/DDBJ whole genome shotgun (WGS) entry which is preliminary data.</text>
</comment>